<gene>
    <name evidence="1" type="ORF">B0I22_3433</name>
</gene>
<name>A0A4R8I2S6_9FLAO</name>
<dbReference type="SUPFAM" id="SSF52980">
    <property type="entry name" value="Restriction endonuclease-like"/>
    <property type="match status" value="1"/>
</dbReference>
<dbReference type="Proteomes" id="UP000295313">
    <property type="component" value="Unassembled WGS sequence"/>
</dbReference>
<dbReference type="AlphaFoldDB" id="A0A4R8I2S6"/>
<protein>
    <submittedName>
        <fullName evidence="1">Uncharacterized protein</fullName>
    </submittedName>
</protein>
<dbReference type="OrthoDB" id="877868at2"/>
<sequence length="172" mass="20256">MTNFDLGQTSITTEKLTTESGEIILLDKYNFVFEACTDNNNFDTYGGKKLLKLDNETLFAELLILRLLERQGYKGVWVDTYRNKFWQRLPHVSFPVIPDRKILDIYEKIYEQKGGRKSGCFDIVAYKDNHFIFVELKKKKEDSIRQTQIEWLKTALTQNLENPTFIIAEWSL</sequence>
<keyword evidence="2" id="KW-1185">Reference proteome</keyword>
<dbReference type="RefSeq" id="WP_133946617.1">
    <property type="nucleotide sequence ID" value="NZ_SOEO01000006.1"/>
</dbReference>
<organism evidence="1 2">
    <name type="scientific">Epilithonimonas xixisoli</name>
    <dbReference type="NCBI Taxonomy" id="1476462"/>
    <lineage>
        <taxon>Bacteria</taxon>
        <taxon>Pseudomonadati</taxon>
        <taxon>Bacteroidota</taxon>
        <taxon>Flavobacteriia</taxon>
        <taxon>Flavobacteriales</taxon>
        <taxon>Weeksellaceae</taxon>
        <taxon>Chryseobacterium group</taxon>
        <taxon>Epilithonimonas</taxon>
    </lineage>
</organism>
<dbReference type="EMBL" id="SOEO01000006">
    <property type="protein sequence ID" value="TDX82070.1"/>
    <property type="molecule type" value="Genomic_DNA"/>
</dbReference>
<proteinExistence type="predicted"/>
<evidence type="ECO:0000313" key="2">
    <source>
        <dbReference type="Proteomes" id="UP000295313"/>
    </source>
</evidence>
<reference evidence="1 2" key="1">
    <citation type="submission" date="2019-03" db="EMBL/GenBank/DDBJ databases">
        <title>Genomic Encyclopedia of Type Strains, Phase III (KMG-III): the genomes of soil and plant-associated and newly described type strains.</title>
        <authorList>
            <person name="Whitman W."/>
        </authorList>
    </citation>
    <scope>NUCLEOTIDE SEQUENCE [LARGE SCALE GENOMIC DNA]</scope>
    <source>
        <strain evidence="1 2">CGMCC 1.12802</strain>
    </source>
</reference>
<dbReference type="InterPro" id="IPR011335">
    <property type="entry name" value="Restrct_endonuc-II-like"/>
</dbReference>
<accession>A0A4R8I2S6</accession>
<comment type="caution">
    <text evidence="1">The sequence shown here is derived from an EMBL/GenBank/DDBJ whole genome shotgun (WGS) entry which is preliminary data.</text>
</comment>
<evidence type="ECO:0000313" key="1">
    <source>
        <dbReference type="EMBL" id="TDX82070.1"/>
    </source>
</evidence>